<name>A0A2P2LK36_RHIMU</name>
<evidence type="ECO:0000313" key="2">
    <source>
        <dbReference type="EMBL" id="MBX18324.1"/>
    </source>
</evidence>
<protein>
    <submittedName>
        <fullName evidence="2">Putative UDP-N-acetylglucosamine pyrophosphorylase</fullName>
    </submittedName>
</protein>
<evidence type="ECO:0000256" key="1">
    <source>
        <dbReference type="SAM" id="MobiDB-lite"/>
    </source>
</evidence>
<dbReference type="AlphaFoldDB" id="A0A2P2LK36"/>
<proteinExistence type="predicted"/>
<dbReference type="EMBL" id="GGEC01037840">
    <property type="protein sequence ID" value="MBX18324.1"/>
    <property type="molecule type" value="Transcribed_RNA"/>
</dbReference>
<accession>A0A2P2LK36</accession>
<sequence>MDPRHCHLRKLCSRGSRITVRRTFLPSGTSSPSRSATSSSRTLRA</sequence>
<organism evidence="2">
    <name type="scientific">Rhizophora mucronata</name>
    <name type="common">Asiatic mangrove</name>
    <dbReference type="NCBI Taxonomy" id="61149"/>
    <lineage>
        <taxon>Eukaryota</taxon>
        <taxon>Viridiplantae</taxon>
        <taxon>Streptophyta</taxon>
        <taxon>Embryophyta</taxon>
        <taxon>Tracheophyta</taxon>
        <taxon>Spermatophyta</taxon>
        <taxon>Magnoliopsida</taxon>
        <taxon>eudicotyledons</taxon>
        <taxon>Gunneridae</taxon>
        <taxon>Pentapetalae</taxon>
        <taxon>rosids</taxon>
        <taxon>fabids</taxon>
        <taxon>Malpighiales</taxon>
        <taxon>Rhizophoraceae</taxon>
        <taxon>Rhizophora</taxon>
    </lineage>
</organism>
<feature type="region of interest" description="Disordered" evidence="1">
    <location>
        <begin position="23"/>
        <end position="45"/>
    </location>
</feature>
<reference evidence="2" key="1">
    <citation type="submission" date="2018-02" db="EMBL/GenBank/DDBJ databases">
        <title>Rhizophora mucronata_Transcriptome.</title>
        <authorList>
            <person name="Meera S.P."/>
            <person name="Sreeshan A."/>
            <person name="Augustine A."/>
        </authorList>
    </citation>
    <scope>NUCLEOTIDE SEQUENCE</scope>
    <source>
        <tissue evidence="2">Leaf</tissue>
    </source>
</reference>
<feature type="compositionally biased region" description="Low complexity" evidence="1">
    <location>
        <begin position="25"/>
        <end position="45"/>
    </location>
</feature>